<protein>
    <recommendedName>
        <fullName evidence="7">4-coumarate--CoA ligase</fullName>
    </recommendedName>
</protein>
<accession>A0AA39E3M2</accession>
<evidence type="ECO:0000313" key="5">
    <source>
        <dbReference type="EMBL" id="KAJ9703867.1"/>
    </source>
</evidence>
<dbReference type="EMBL" id="JARBHA010000004">
    <property type="protein sequence ID" value="KAJ9703867.1"/>
    <property type="molecule type" value="Genomic_DNA"/>
</dbReference>
<proteinExistence type="inferred from homology"/>
<dbReference type="PROSITE" id="PS00455">
    <property type="entry name" value="AMP_BINDING"/>
    <property type="match status" value="1"/>
</dbReference>
<dbReference type="PANTHER" id="PTHR43859:SF11">
    <property type="entry name" value="4-COUMARATE--COA LIGASE"/>
    <property type="match status" value="1"/>
</dbReference>
<dbReference type="SUPFAM" id="SSF56801">
    <property type="entry name" value="Acetyl-CoA synthetase-like"/>
    <property type="match status" value="1"/>
</dbReference>
<dbReference type="InterPro" id="IPR042099">
    <property type="entry name" value="ANL_N_sf"/>
</dbReference>
<dbReference type="InterPro" id="IPR025110">
    <property type="entry name" value="AMP-bd_C"/>
</dbReference>
<dbReference type="FunFam" id="3.30.300.30:FF:000008">
    <property type="entry name" value="2,3-dihydroxybenzoate-AMP ligase"/>
    <property type="match status" value="1"/>
</dbReference>
<evidence type="ECO:0000259" key="4">
    <source>
        <dbReference type="Pfam" id="PF13193"/>
    </source>
</evidence>
<dbReference type="CDD" id="cd12118">
    <property type="entry name" value="ttLC_FACS_AEE21_like"/>
    <property type="match status" value="1"/>
</dbReference>
<comment type="similarity">
    <text evidence="1">Belongs to the ATP-dependent AMP-binding enzyme family.</text>
</comment>
<dbReference type="InterPro" id="IPR000873">
    <property type="entry name" value="AMP-dep_synth/lig_dom"/>
</dbReference>
<evidence type="ECO:0000256" key="2">
    <source>
        <dbReference type="ARBA" id="ARBA00022598"/>
    </source>
</evidence>
<feature type="domain" description="AMP-dependent synthetase/ligase" evidence="3">
    <location>
        <begin position="20"/>
        <end position="406"/>
    </location>
</feature>
<dbReference type="GO" id="GO:0016874">
    <property type="term" value="F:ligase activity"/>
    <property type="evidence" value="ECO:0007669"/>
    <property type="project" value="UniProtKB-KW"/>
</dbReference>
<dbReference type="AlphaFoldDB" id="A0AA39E3M2"/>
<organism evidence="5 6">
    <name type="scientific">Vitis rotundifolia</name>
    <name type="common">Muscadine grape</name>
    <dbReference type="NCBI Taxonomy" id="103349"/>
    <lineage>
        <taxon>Eukaryota</taxon>
        <taxon>Viridiplantae</taxon>
        <taxon>Streptophyta</taxon>
        <taxon>Embryophyta</taxon>
        <taxon>Tracheophyta</taxon>
        <taxon>Spermatophyta</taxon>
        <taxon>Magnoliopsida</taxon>
        <taxon>eudicotyledons</taxon>
        <taxon>Gunneridae</taxon>
        <taxon>Pentapetalae</taxon>
        <taxon>rosids</taxon>
        <taxon>Vitales</taxon>
        <taxon>Vitaceae</taxon>
        <taxon>Viteae</taxon>
        <taxon>Vitis</taxon>
    </lineage>
</organism>
<feature type="domain" description="AMP-binding enzyme C-terminal" evidence="4">
    <location>
        <begin position="456"/>
        <end position="530"/>
    </location>
</feature>
<evidence type="ECO:0000313" key="6">
    <source>
        <dbReference type="Proteomes" id="UP001168098"/>
    </source>
</evidence>
<dbReference type="Gene3D" id="3.40.50.12780">
    <property type="entry name" value="N-terminal domain of ligase-like"/>
    <property type="match status" value="1"/>
</dbReference>
<dbReference type="Pfam" id="PF00501">
    <property type="entry name" value="AMP-binding"/>
    <property type="match status" value="1"/>
</dbReference>
<sequence>MEGLVQCSANYVPLSPICFLERAAVVYGDKDSIIYGTVRYTWRETLQRCVNLASALSRLEISPGDVVAALAPNVPALYELHFGVPMAGAILSALNPRLDSTMLALILQQLEAKIIFVDYQFLQVFLQALGILSEAKIKPPILVLILECCHPATFSSTNEKIPAGSLDYDGLLAMGQPDFEIIRPSNECTPISVNYTSGSTGNPKGVVYSHRAAYLNSLAVIFRSDLKQMPVFLWTVDMFRCNGWCFPWTVAALGGTNICLRKVSAKVIYDAIFLHNVTHFCGATSLLNLIADAAVTDQRPLPHKVDIVIAGALPPPQVLMKAVELGFNVTHSYGMTEALGPVTTRLWHPEPNSYQHAKIKCRQGLHNLIMEGVDVKDPSTMKSVPRDGKTIGEVMFRGNTMMMGYHKNLKATQEAFRGGWYRTGDLGVMHPDGYIQMKDRSKDVIISGVKTISTIEIEAVLVGHPMVMEVAVVGRPDDCLGETPCAFLKLKEGCATSADEITNFCAERLPAYMVPQTVIFGDLPVNSTGKIQKFVLREKAKAVGKLPL</sequence>
<dbReference type="Proteomes" id="UP001168098">
    <property type="component" value="Unassembled WGS sequence"/>
</dbReference>
<keyword evidence="6" id="KW-1185">Reference proteome</keyword>
<dbReference type="Gene3D" id="3.30.300.30">
    <property type="match status" value="1"/>
</dbReference>
<dbReference type="InterPro" id="IPR045851">
    <property type="entry name" value="AMP-bd_C_sf"/>
</dbReference>
<evidence type="ECO:0000259" key="3">
    <source>
        <dbReference type="Pfam" id="PF00501"/>
    </source>
</evidence>
<dbReference type="PANTHER" id="PTHR43859">
    <property type="entry name" value="ACYL-ACTIVATING ENZYME"/>
    <property type="match status" value="1"/>
</dbReference>
<keyword evidence="2" id="KW-0436">Ligase</keyword>
<comment type="caution">
    <text evidence="5">The sequence shown here is derived from an EMBL/GenBank/DDBJ whole genome shotgun (WGS) entry which is preliminary data.</text>
</comment>
<dbReference type="Pfam" id="PF13193">
    <property type="entry name" value="AMP-binding_C"/>
    <property type="match status" value="1"/>
</dbReference>
<evidence type="ECO:0000256" key="1">
    <source>
        <dbReference type="ARBA" id="ARBA00006432"/>
    </source>
</evidence>
<gene>
    <name evidence="5" type="ORF">PVL29_005233</name>
</gene>
<evidence type="ECO:0008006" key="7">
    <source>
        <dbReference type="Google" id="ProtNLM"/>
    </source>
</evidence>
<dbReference type="InterPro" id="IPR020845">
    <property type="entry name" value="AMP-binding_CS"/>
</dbReference>
<dbReference type="NCBIfam" id="NF006020">
    <property type="entry name" value="PRK08162.1"/>
    <property type="match status" value="1"/>
</dbReference>
<name>A0AA39E3M2_VITRO</name>
<reference evidence="5 6" key="1">
    <citation type="journal article" date="2023" name="BMC Biotechnol.">
        <title>Vitis rotundifolia cv Carlos genome sequencing.</title>
        <authorList>
            <person name="Huff M."/>
            <person name="Hulse-Kemp A."/>
            <person name="Scheffler B."/>
            <person name="Youngblood R."/>
            <person name="Simpson S."/>
            <person name="Babiker E."/>
            <person name="Staton M."/>
        </authorList>
    </citation>
    <scope>NUCLEOTIDE SEQUENCE [LARGE SCALE GENOMIC DNA]</scope>
    <source>
        <tissue evidence="5">Leaf</tissue>
    </source>
</reference>